<gene>
    <name evidence="1" type="ORF">EPI10_016095</name>
</gene>
<organism evidence="1 2">
    <name type="scientific">Gossypium australe</name>
    <dbReference type="NCBI Taxonomy" id="47621"/>
    <lineage>
        <taxon>Eukaryota</taxon>
        <taxon>Viridiplantae</taxon>
        <taxon>Streptophyta</taxon>
        <taxon>Embryophyta</taxon>
        <taxon>Tracheophyta</taxon>
        <taxon>Spermatophyta</taxon>
        <taxon>Magnoliopsida</taxon>
        <taxon>eudicotyledons</taxon>
        <taxon>Gunneridae</taxon>
        <taxon>Pentapetalae</taxon>
        <taxon>rosids</taxon>
        <taxon>malvids</taxon>
        <taxon>Malvales</taxon>
        <taxon>Malvaceae</taxon>
        <taxon>Malvoideae</taxon>
        <taxon>Gossypium</taxon>
    </lineage>
</organism>
<keyword evidence="2" id="KW-1185">Reference proteome</keyword>
<sequence>MQSLIVPEKVRKEIERLDRQFIWGLEGNKKMALVSWQLILSTKRLLAFGRDYKSHCKYPPPHHYVGSNKVAWGGIFLGSFYTKSAYQMLRESSWNPRNEVWKMSWKFQGPQKRFSWSVDEIIKGPYTWAKQYAFVNKVVLSTRQVARVASTWTGNWIRLNSDGTIKVDSGLLQPGESLETSMGSRFLGITDVSKKCSVFDVELWGILDGLTTEPAL</sequence>
<dbReference type="OrthoDB" id="1001059at2759"/>
<protein>
    <submittedName>
        <fullName evidence="1">Nitrogen regulatory protein P-II-like protein</fullName>
    </submittedName>
</protein>
<evidence type="ECO:0000313" key="1">
    <source>
        <dbReference type="EMBL" id="KAA3470382.1"/>
    </source>
</evidence>
<dbReference type="AlphaFoldDB" id="A0A5B6VMP4"/>
<proteinExistence type="predicted"/>
<accession>A0A5B6VMP4</accession>
<name>A0A5B6VMP4_9ROSI</name>
<comment type="caution">
    <text evidence="1">The sequence shown here is derived from an EMBL/GenBank/DDBJ whole genome shotgun (WGS) entry which is preliminary data.</text>
</comment>
<dbReference type="Proteomes" id="UP000325315">
    <property type="component" value="Unassembled WGS sequence"/>
</dbReference>
<evidence type="ECO:0000313" key="2">
    <source>
        <dbReference type="Proteomes" id="UP000325315"/>
    </source>
</evidence>
<reference evidence="2" key="1">
    <citation type="journal article" date="2019" name="Plant Biotechnol. J.">
        <title>Genome sequencing of the Australian wild diploid species Gossypium australe highlights disease resistance and delayed gland morphogenesis.</title>
        <authorList>
            <person name="Cai Y."/>
            <person name="Cai X."/>
            <person name="Wang Q."/>
            <person name="Wang P."/>
            <person name="Zhang Y."/>
            <person name="Cai C."/>
            <person name="Xu Y."/>
            <person name="Wang K."/>
            <person name="Zhou Z."/>
            <person name="Wang C."/>
            <person name="Geng S."/>
            <person name="Li B."/>
            <person name="Dong Q."/>
            <person name="Hou Y."/>
            <person name="Wang H."/>
            <person name="Ai P."/>
            <person name="Liu Z."/>
            <person name="Yi F."/>
            <person name="Sun M."/>
            <person name="An G."/>
            <person name="Cheng J."/>
            <person name="Zhang Y."/>
            <person name="Shi Q."/>
            <person name="Xie Y."/>
            <person name="Shi X."/>
            <person name="Chang Y."/>
            <person name="Huang F."/>
            <person name="Chen Y."/>
            <person name="Hong S."/>
            <person name="Mi L."/>
            <person name="Sun Q."/>
            <person name="Zhang L."/>
            <person name="Zhou B."/>
            <person name="Peng R."/>
            <person name="Zhang X."/>
            <person name="Liu F."/>
        </authorList>
    </citation>
    <scope>NUCLEOTIDE SEQUENCE [LARGE SCALE GENOMIC DNA]</scope>
    <source>
        <strain evidence="2">cv. PA1801</strain>
    </source>
</reference>
<dbReference type="EMBL" id="SMMG02000006">
    <property type="protein sequence ID" value="KAA3470382.1"/>
    <property type="molecule type" value="Genomic_DNA"/>
</dbReference>